<protein>
    <submittedName>
        <fullName evidence="1">Uncharacterized protein</fullName>
    </submittedName>
</protein>
<gene>
    <name evidence="1" type="ORF">C5167_043231</name>
</gene>
<evidence type="ECO:0000313" key="1">
    <source>
        <dbReference type="EMBL" id="RZC80646.1"/>
    </source>
</evidence>
<keyword evidence="2" id="KW-1185">Reference proteome</keyword>
<sequence length="145" mass="16043">MSKNSSRSNISNETGKDCAAYFRIMQNGSRGCKGSRSYNIGLGFKTPREATEANNGNQNYYFNFESSRIRVGDAYDLKDQLDKQGKKRLVDYLENVKSCFSKSDGLIRVTDVMIDGKIDVAAGQVNVGKGCPFAVMFVSKLVPRS</sequence>
<organism evidence="1 2">
    <name type="scientific">Papaver somniferum</name>
    <name type="common">Opium poppy</name>
    <dbReference type="NCBI Taxonomy" id="3469"/>
    <lineage>
        <taxon>Eukaryota</taxon>
        <taxon>Viridiplantae</taxon>
        <taxon>Streptophyta</taxon>
        <taxon>Embryophyta</taxon>
        <taxon>Tracheophyta</taxon>
        <taxon>Spermatophyta</taxon>
        <taxon>Magnoliopsida</taxon>
        <taxon>Ranunculales</taxon>
        <taxon>Papaveraceae</taxon>
        <taxon>Papaveroideae</taxon>
        <taxon>Papaver</taxon>
    </lineage>
</organism>
<evidence type="ECO:0000313" key="2">
    <source>
        <dbReference type="Proteomes" id="UP000316621"/>
    </source>
</evidence>
<name>A0A4Y7L627_PAPSO</name>
<dbReference type="Proteomes" id="UP000316621">
    <property type="component" value="Chromosome 10"/>
</dbReference>
<reference evidence="1 2" key="1">
    <citation type="journal article" date="2018" name="Science">
        <title>The opium poppy genome and morphinan production.</title>
        <authorList>
            <person name="Guo L."/>
            <person name="Winzer T."/>
            <person name="Yang X."/>
            <person name="Li Y."/>
            <person name="Ning Z."/>
            <person name="He Z."/>
            <person name="Teodor R."/>
            <person name="Lu Y."/>
            <person name="Bowser T.A."/>
            <person name="Graham I.A."/>
            <person name="Ye K."/>
        </authorList>
    </citation>
    <scope>NUCLEOTIDE SEQUENCE [LARGE SCALE GENOMIC DNA]</scope>
    <source>
        <strain evidence="2">cv. HN1</strain>
        <tissue evidence="1">Leaves</tissue>
    </source>
</reference>
<dbReference type="EMBL" id="CM010724">
    <property type="protein sequence ID" value="RZC80646.1"/>
    <property type="molecule type" value="Genomic_DNA"/>
</dbReference>
<proteinExistence type="predicted"/>
<accession>A0A4Y7L627</accession>
<dbReference type="Gramene" id="RZC80646">
    <property type="protein sequence ID" value="RZC80646"/>
    <property type="gene ID" value="C5167_043231"/>
</dbReference>
<dbReference type="AlphaFoldDB" id="A0A4Y7L627"/>